<proteinExistence type="predicted"/>
<organism evidence="1 2">
    <name type="scientific">Methanobacterium spitsbergense</name>
    <dbReference type="NCBI Taxonomy" id="2874285"/>
    <lineage>
        <taxon>Archaea</taxon>
        <taxon>Methanobacteriati</taxon>
        <taxon>Methanobacteriota</taxon>
        <taxon>Methanomada group</taxon>
        <taxon>Methanobacteria</taxon>
        <taxon>Methanobacteriales</taxon>
        <taxon>Methanobacteriaceae</taxon>
        <taxon>Methanobacterium</taxon>
    </lineage>
</organism>
<accession>A0A8T5V043</accession>
<sequence length="118" mass="14123">MLETIRKEIIDQNTFVIHFIDKSTNKITPDQKNEIDKYSTVDGSDFKMGLRINSMPPSVLIDIKIKYPPNLYNPNYYELLNNNEKWFQNFYNKIMNYQTMDYKEIVNDKEPNCKIKSK</sequence>
<reference evidence="2" key="1">
    <citation type="journal article" date="2022" name="Microbiol. Resour. Announc.">
        <title>Draft Genome Sequence of a Methanogenic Archaeon from West Spitsbergen Permafrost.</title>
        <authorList>
            <person name="Trubitsyn V."/>
            <person name="Rivkina E."/>
            <person name="Shcherbakova V."/>
        </authorList>
    </citation>
    <scope>NUCLEOTIDE SEQUENCE [LARGE SCALE GENOMIC DNA]</scope>
    <source>
        <strain evidence="2">VT</strain>
    </source>
</reference>
<dbReference type="RefSeq" id="WP_223791935.1">
    <property type="nucleotide sequence ID" value="NZ_JAIOUQ010000011.1"/>
</dbReference>
<comment type="caution">
    <text evidence="1">The sequence shown here is derived from an EMBL/GenBank/DDBJ whole genome shotgun (WGS) entry which is preliminary data.</text>
</comment>
<evidence type="ECO:0000313" key="1">
    <source>
        <dbReference type="EMBL" id="MBZ2166383.1"/>
    </source>
</evidence>
<keyword evidence="2" id="KW-1185">Reference proteome</keyword>
<dbReference type="Proteomes" id="UP000825933">
    <property type="component" value="Unassembled WGS sequence"/>
</dbReference>
<evidence type="ECO:0000313" key="2">
    <source>
        <dbReference type="Proteomes" id="UP000825933"/>
    </source>
</evidence>
<dbReference type="EMBL" id="JAIOUQ010000011">
    <property type="protein sequence ID" value="MBZ2166383.1"/>
    <property type="molecule type" value="Genomic_DNA"/>
</dbReference>
<protein>
    <submittedName>
        <fullName evidence="1">Uncharacterized protein</fullName>
    </submittedName>
</protein>
<gene>
    <name evidence="1" type="ORF">K8N75_10070</name>
</gene>
<dbReference type="AlphaFoldDB" id="A0A8T5V043"/>
<name>A0A8T5V043_9EURY</name>